<gene>
    <name evidence="1" type="ORF">TSPGSL018_24562</name>
</gene>
<organism evidence="1">
    <name type="scientific">Tetraselmis sp. GSL018</name>
    <dbReference type="NCBI Taxonomy" id="582737"/>
    <lineage>
        <taxon>Eukaryota</taxon>
        <taxon>Viridiplantae</taxon>
        <taxon>Chlorophyta</taxon>
        <taxon>core chlorophytes</taxon>
        <taxon>Chlorodendrophyceae</taxon>
        <taxon>Chlorodendrales</taxon>
        <taxon>Chlorodendraceae</taxon>
        <taxon>Tetraselmis</taxon>
    </lineage>
</organism>
<dbReference type="EMBL" id="GBEZ01025039">
    <property type="protein sequence ID" value="JAC62008.1"/>
    <property type="molecule type" value="Transcribed_RNA"/>
</dbReference>
<protein>
    <submittedName>
        <fullName evidence="1">Uncharacterized protein</fullName>
    </submittedName>
</protein>
<name>A0A061QQM2_9CHLO</name>
<reference evidence="1" key="1">
    <citation type="submission" date="2014-05" db="EMBL/GenBank/DDBJ databases">
        <title>The transcriptome of the halophilic microalga Tetraselmis sp. GSL018 isolated from the Great Salt Lake, Utah.</title>
        <authorList>
            <person name="Jinkerson R.E."/>
            <person name="D'Adamo S."/>
            <person name="Posewitz M.C."/>
        </authorList>
    </citation>
    <scope>NUCLEOTIDE SEQUENCE</scope>
    <source>
        <strain evidence="1">GSL018</strain>
    </source>
</reference>
<proteinExistence type="predicted"/>
<feature type="non-terminal residue" evidence="1">
    <location>
        <position position="1"/>
    </location>
</feature>
<dbReference type="AlphaFoldDB" id="A0A061QQM2"/>
<sequence length="50" mass="5368">IPEAVCACGGPRSVSACVFEGREWFSGRQTTDWDRGGMFLSLSQGGSRQS</sequence>
<evidence type="ECO:0000313" key="1">
    <source>
        <dbReference type="EMBL" id="JAC62008.1"/>
    </source>
</evidence>
<accession>A0A061QQM2</accession>